<evidence type="ECO:0000313" key="4">
    <source>
        <dbReference type="EMBL" id="KAK9922145.1"/>
    </source>
</evidence>
<dbReference type="EMBL" id="JBEDUW010000006">
    <property type="protein sequence ID" value="KAK9922145.1"/>
    <property type="molecule type" value="Genomic_DNA"/>
</dbReference>
<dbReference type="EMBL" id="JBEDUW010000290">
    <property type="protein sequence ID" value="KAK9901732.1"/>
    <property type="molecule type" value="Genomic_DNA"/>
</dbReference>
<organism evidence="4 5">
    <name type="scientific">Rubus argutus</name>
    <name type="common">Southern blackberry</name>
    <dbReference type="NCBI Taxonomy" id="59490"/>
    <lineage>
        <taxon>Eukaryota</taxon>
        <taxon>Viridiplantae</taxon>
        <taxon>Streptophyta</taxon>
        <taxon>Embryophyta</taxon>
        <taxon>Tracheophyta</taxon>
        <taxon>Spermatophyta</taxon>
        <taxon>Magnoliopsida</taxon>
        <taxon>eudicotyledons</taxon>
        <taxon>Gunneridae</taxon>
        <taxon>Pentapetalae</taxon>
        <taxon>rosids</taxon>
        <taxon>fabids</taxon>
        <taxon>Rosales</taxon>
        <taxon>Rosaceae</taxon>
        <taxon>Rosoideae</taxon>
        <taxon>Rosoideae incertae sedis</taxon>
        <taxon>Rubus</taxon>
    </lineage>
</organism>
<name>A0AAW1WB75_RUBAR</name>
<gene>
    <name evidence="2" type="ORF">M0R45_002004</name>
    <name evidence="3" type="ORF">M0R45_030624</name>
    <name evidence="4" type="ORF">M0R45_030625</name>
</gene>
<dbReference type="EMBL" id="JBEDUW010000006">
    <property type="protein sequence ID" value="KAK9922144.1"/>
    <property type="molecule type" value="Genomic_DNA"/>
</dbReference>
<reference evidence="4 5" key="1">
    <citation type="journal article" date="2023" name="G3 (Bethesda)">
        <title>A chromosome-length genome assembly and annotation of blackberry (Rubus argutus, cv. 'Hillquist').</title>
        <authorList>
            <person name="Bruna T."/>
            <person name="Aryal R."/>
            <person name="Dudchenko O."/>
            <person name="Sargent D.J."/>
            <person name="Mead D."/>
            <person name="Buti M."/>
            <person name="Cavallini A."/>
            <person name="Hytonen T."/>
            <person name="Andres J."/>
            <person name="Pham M."/>
            <person name="Weisz D."/>
            <person name="Mascagni F."/>
            <person name="Usai G."/>
            <person name="Natali L."/>
            <person name="Bassil N."/>
            <person name="Fernandez G.E."/>
            <person name="Lomsadze A."/>
            <person name="Armour M."/>
            <person name="Olukolu B."/>
            <person name="Poorten T."/>
            <person name="Britton C."/>
            <person name="Davik J."/>
            <person name="Ashrafi H."/>
            <person name="Aiden E.L."/>
            <person name="Borodovsky M."/>
            <person name="Worthington M."/>
        </authorList>
    </citation>
    <scope>NUCLEOTIDE SEQUENCE [LARGE SCALE GENOMIC DNA]</scope>
    <source>
        <strain evidence="4">PI 553951</strain>
    </source>
</reference>
<dbReference type="AlphaFoldDB" id="A0AAW1WB75"/>
<evidence type="ECO:0000313" key="3">
    <source>
        <dbReference type="EMBL" id="KAK9922144.1"/>
    </source>
</evidence>
<dbReference type="Proteomes" id="UP001457282">
    <property type="component" value="Unassembled WGS sequence"/>
</dbReference>
<evidence type="ECO:0000313" key="5">
    <source>
        <dbReference type="Proteomes" id="UP001457282"/>
    </source>
</evidence>
<evidence type="ECO:0000256" key="1">
    <source>
        <dbReference type="SAM" id="MobiDB-lite"/>
    </source>
</evidence>
<comment type="caution">
    <text evidence="4">The sequence shown here is derived from an EMBL/GenBank/DDBJ whole genome shotgun (WGS) entry which is preliminary data.</text>
</comment>
<protein>
    <submittedName>
        <fullName evidence="4">Uncharacterized protein</fullName>
    </submittedName>
</protein>
<feature type="compositionally biased region" description="Low complexity" evidence="1">
    <location>
        <begin position="1"/>
        <end position="12"/>
    </location>
</feature>
<feature type="region of interest" description="Disordered" evidence="1">
    <location>
        <begin position="1"/>
        <end position="21"/>
    </location>
</feature>
<keyword evidence="5" id="KW-1185">Reference proteome</keyword>
<proteinExistence type="predicted"/>
<accession>A0AAW1WB75</accession>
<evidence type="ECO:0000313" key="2">
    <source>
        <dbReference type="EMBL" id="KAK9901732.1"/>
    </source>
</evidence>
<sequence>MSPPSWSLLPLPRAEQYPSPGHIEPRHRFLQAAAKHGKKKKIADGAKKETRKLKTEMKEKTRTHRTRALPFTAIRSVLPSHPCP</sequence>